<dbReference type="OrthoDB" id="20872at2759"/>
<keyword evidence="1" id="KW-0479">Metal-binding</keyword>
<feature type="compositionally biased region" description="Acidic residues" evidence="5">
    <location>
        <begin position="147"/>
        <end position="164"/>
    </location>
</feature>
<evidence type="ECO:0000256" key="3">
    <source>
        <dbReference type="ARBA" id="ARBA00022833"/>
    </source>
</evidence>
<dbReference type="CDD" id="cd02249">
    <property type="entry name" value="ZZ"/>
    <property type="match status" value="1"/>
</dbReference>
<keyword evidence="3" id="KW-0862">Zinc</keyword>
<reference evidence="7" key="1">
    <citation type="journal article" date="2021" name="Nat. Commun.">
        <title>Genetic determinants of endophytism in the Arabidopsis root mycobiome.</title>
        <authorList>
            <person name="Mesny F."/>
            <person name="Miyauchi S."/>
            <person name="Thiergart T."/>
            <person name="Pickel B."/>
            <person name="Atanasova L."/>
            <person name="Karlsson M."/>
            <person name="Huettel B."/>
            <person name="Barry K.W."/>
            <person name="Haridas S."/>
            <person name="Chen C."/>
            <person name="Bauer D."/>
            <person name="Andreopoulos W."/>
            <person name="Pangilinan J."/>
            <person name="LaButti K."/>
            <person name="Riley R."/>
            <person name="Lipzen A."/>
            <person name="Clum A."/>
            <person name="Drula E."/>
            <person name="Henrissat B."/>
            <person name="Kohler A."/>
            <person name="Grigoriev I.V."/>
            <person name="Martin F.M."/>
            <person name="Hacquard S."/>
        </authorList>
    </citation>
    <scope>NUCLEOTIDE SEQUENCE</scope>
    <source>
        <strain evidence="7">MPI-CAGE-AT-0016</strain>
    </source>
</reference>
<dbReference type="InterPro" id="IPR043145">
    <property type="entry name" value="Znf_ZZ_sf"/>
</dbReference>
<feature type="region of interest" description="Disordered" evidence="5">
    <location>
        <begin position="439"/>
        <end position="479"/>
    </location>
</feature>
<dbReference type="GO" id="GO:0008270">
    <property type="term" value="F:zinc ion binding"/>
    <property type="evidence" value="ECO:0007669"/>
    <property type="project" value="UniProtKB-KW"/>
</dbReference>
<accession>A0A8K0X600</accession>
<protein>
    <recommendedName>
        <fullName evidence="6">ZZ-type domain-containing protein</fullName>
    </recommendedName>
</protein>
<evidence type="ECO:0000313" key="8">
    <source>
        <dbReference type="Proteomes" id="UP000813385"/>
    </source>
</evidence>
<evidence type="ECO:0000256" key="5">
    <source>
        <dbReference type="SAM" id="MobiDB-lite"/>
    </source>
</evidence>
<feature type="compositionally biased region" description="Acidic residues" evidence="5">
    <location>
        <begin position="443"/>
        <end position="452"/>
    </location>
</feature>
<name>A0A8K0X600_9PEZI</name>
<evidence type="ECO:0000256" key="2">
    <source>
        <dbReference type="ARBA" id="ARBA00022771"/>
    </source>
</evidence>
<dbReference type="SMART" id="SM00291">
    <property type="entry name" value="ZnF_ZZ"/>
    <property type="match status" value="1"/>
</dbReference>
<comment type="caution">
    <text evidence="7">The sequence shown here is derived from an EMBL/GenBank/DDBJ whole genome shotgun (WGS) entry which is preliminary data.</text>
</comment>
<dbReference type="InterPro" id="IPR000433">
    <property type="entry name" value="Znf_ZZ"/>
</dbReference>
<dbReference type="PANTHER" id="PTHR35391:SF5">
    <property type="entry name" value="DUF6590 DOMAIN-CONTAINING PROTEIN"/>
    <property type="match status" value="1"/>
</dbReference>
<keyword evidence="8" id="KW-1185">Reference proteome</keyword>
<dbReference type="InterPro" id="IPR058925">
    <property type="entry name" value="zf-C2H2_AcuF"/>
</dbReference>
<proteinExistence type="predicted"/>
<dbReference type="AlphaFoldDB" id="A0A8K0X600"/>
<evidence type="ECO:0000259" key="6">
    <source>
        <dbReference type="PROSITE" id="PS50135"/>
    </source>
</evidence>
<feature type="domain" description="ZZ-type" evidence="6">
    <location>
        <begin position="489"/>
        <end position="543"/>
    </location>
</feature>
<organism evidence="7 8">
    <name type="scientific">Plectosphaerella cucumerina</name>
    <dbReference type="NCBI Taxonomy" id="40658"/>
    <lineage>
        <taxon>Eukaryota</taxon>
        <taxon>Fungi</taxon>
        <taxon>Dikarya</taxon>
        <taxon>Ascomycota</taxon>
        <taxon>Pezizomycotina</taxon>
        <taxon>Sordariomycetes</taxon>
        <taxon>Hypocreomycetidae</taxon>
        <taxon>Glomerellales</taxon>
        <taxon>Plectosphaerellaceae</taxon>
        <taxon>Plectosphaerella</taxon>
    </lineage>
</organism>
<feature type="compositionally biased region" description="Polar residues" evidence="5">
    <location>
        <begin position="166"/>
        <end position="179"/>
    </location>
</feature>
<keyword evidence="2 4" id="KW-0863">Zinc-finger</keyword>
<evidence type="ECO:0000256" key="4">
    <source>
        <dbReference type="PROSITE-ProRule" id="PRU00228"/>
    </source>
</evidence>
<dbReference type="Proteomes" id="UP000813385">
    <property type="component" value="Unassembled WGS sequence"/>
</dbReference>
<dbReference type="SUPFAM" id="SSF57850">
    <property type="entry name" value="RING/U-box"/>
    <property type="match status" value="1"/>
</dbReference>
<feature type="region of interest" description="Disordered" evidence="5">
    <location>
        <begin position="146"/>
        <end position="179"/>
    </location>
</feature>
<gene>
    <name evidence="7" type="ORF">B0T11DRAFT_336494</name>
</gene>
<dbReference type="EMBL" id="JAGPXD010000002">
    <property type="protein sequence ID" value="KAH7367064.1"/>
    <property type="molecule type" value="Genomic_DNA"/>
</dbReference>
<evidence type="ECO:0000256" key="1">
    <source>
        <dbReference type="ARBA" id="ARBA00022723"/>
    </source>
</evidence>
<dbReference type="Pfam" id="PF26082">
    <property type="entry name" value="zf-C2H2_AcuF"/>
    <property type="match status" value="1"/>
</dbReference>
<dbReference type="PROSITE" id="PS01357">
    <property type="entry name" value="ZF_ZZ_1"/>
    <property type="match status" value="1"/>
</dbReference>
<dbReference type="PANTHER" id="PTHR35391">
    <property type="entry name" value="C2H2-TYPE DOMAIN-CONTAINING PROTEIN-RELATED"/>
    <property type="match status" value="1"/>
</dbReference>
<sequence>MAGVISNNNKFTQEKVMGWHASIADTVSRSVASRICLECTEALKAILGSFAIQRVLPKAAVRNYKMSCSSFILWVDGYSIHQGGLDRLLNNSGVLSKLLHKCLARLCNLLTEKLIPGLNMEDMLSSQVSSLRTLSAEAKDQVQHFEVEDDDDDEDEEGNEDGDSDATVSSDDNSETEAQSPALDGILKDLAIDVRCLLDLSPLIEAPLPAFLDKGKAVVHESSATLWVPYQAYKDRIYRRFPTAHPAIADRLGKINLERFQRLQQQKWLATIPTFEEDTGDHQTVAGQSRFNDSGLGTSLATGSIYAETVMCYGDDGDALIRVPGLSKTAKAGEPFDCLACGMTMIIKTDKSWKHHLYQDLRPWVCLFPGCVDGSKPFNSKEKWLEHMAIGHGLREHWATFDCSLCGERAGRSQLEVIRHLTCHLEEISLAVLQKNTDGEGIPFDEDNDEDDAKGFPISPSARTPKNSKTEQVHPSILPDDFVGRKPTVKLLTCNYCDNDFAEYMSMHCTMCKDFNLCQECLAEGAHGHNPKHTFLPVITGSRVPEHISKIKIKLPSNRNQ</sequence>
<dbReference type="Pfam" id="PF00569">
    <property type="entry name" value="ZZ"/>
    <property type="match status" value="1"/>
</dbReference>
<evidence type="ECO:0000313" key="7">
    <source>
        <dbReference type="EMBL" id="KAH7367064.1"/>
    </source>
</evidence>
<dbReference type="PROSITE" id="PS50135">
    <property type="entry name" value="ZF_ZZ_2"/>
    <property type="match status" value="1"/>
</dbReference>
<dbReference type="Gene3D" id="3.30.60.90">
    <property type="match status" value="1"/>
</dbReference>